<dbReference type="GO" id="GO:0003677">
    <property type="term" value="F:DNA binding"/>
    <property type="evidence" value="ECO:0007669"/>
    <property type="project" value="InterPro"/>
</dbReference>
<evidence type="ECO:0000313" key="3">
    <source>
        <dbReference type="EMBL" id="SEC81372.1"/>
    </source>
</evidence>
<feature type="domain" description="HTH luxR-type" evidence="2">
    <location>
        <begin position="611"/>
        <end position="676"/>
    </location>
</feature>
<dbReference type="PRINTS" id="PR00038">
    <property type="entry name" value="HTHLUXR"/>
</dbReference>
<organism evidence="3 4">
    <name type="scientific">Rhodococcus koreensis</name>
    <dbReference type="NCBI Taxonomy" id="99653"/>
    <lineage>
        <taxon>Bacteria</taxon>
        <taxon>Bacillati</taxon>
        <taxon>Actinomycetota</taxon>
        <taxon>Actinomycetes</taxon>
        <taxon>Mycobacteriales</taxon>
        <taxon>Nocardiaceae</taxon>
        <taxon>Rhodococcus</taxon>
    </lineage>
</organism>
<evidence type="ECO:0000259" key="2">
    <source>
        <dbReference type="PROSITE" id="PS50043"/>
    </source>
</evidence>
<dbReference type="InterPro" id="IPR011990">
    <property type="entry name" value="TPR-like_helical_dom_sf"/>
</dbReference>
<evidence type="ECO:0000313" key="4">
    <source>
        <dbReference type="Proteomes" id="UP000183561"/>
    </source>
</evidence>
<dbReference type="InterPro" id="IPR036388">
    <property type="entry name" value="WH-like_DNA-bd_sf"/>
</dbReference>
<protein>
    <submittedName>
        <fullName evidence="3">Predicted ATPase</fullName>
    </submittedName>
</protein>
<evidence type="ECO:0000256" key="1">
    <source>
        <dbReference type="PROSITE-ProRule" id="PRU00339"/>
    </source>
</evidence>
<dbReference type="InterPro" id="IPR016032">
    <property type="entry name" value="Sig_transdc_resp-reg_C-effctor"/>
</dbReference>
<dbReference type="AlphaFoldDB" id="A0A1H4VJT1"/>
<dbReference type="Gene3D" id="1.10.10.10">
    <property type="entry name" value="Winged helix-like DNA-binding domain superfamily/Winged helix DNA-binding domain"/>
    <property type="match status" value="1"/>
</dbReference>
<dbReference type="PROSITE" id="PS50005">
    <property type="entry name" value="TPR"/>
    <property type="match status" value="1"/>
</dbReference>
<dbReference type="InterPro" id="IPR027417">
    <property type="entry name" value="P-loop_NTPase"/>
</dbReference>
<proteinExistence type="predicted"/>
<dbReference type="Pfam" id="PF00196">
    <property type="entry name" value="GerE"/>
    <property type="match status" value="1"/>
</dbReference>
<dbReference type="GO" id="GO:0006355">
    <property type="term" value="P:regulation of DNA-templated transcription"/>
    <property type="evidence" value="ECO:0007669"/>
    <property type="project" value="InterPro"/>
</dbReference>
<dbReference type="SUPFAM" id="SSF46894">
    <property type="entry name" value="C-terminal effector domain of the bipartite response regulators"/>
    <property type="match status" value="1"/>
</dbReference>
<dbReference type="EMBL" id="FNSV01000005">
    <property type="protein sequence ID" value="SEC81372.1"/>
    <property type="molecule type" value="Genomic_DNA"/>
</dbReference>
<dbReference type="PROSITE" id="PS00622">
    <property type="entry name" value="HTH_LUXR_1"/>
    <property type="match status" value="1"/>
</dbReference>
<accession>A0A1H4VJT1</accession>
<gene>
    <name evidence="3" type="ORF">SAMN04490239_5562</name>
</gene>
<dbReference type="PROSITE" id="PS50043">
    <property type="entry name" value="HTH_LUXR_2"/>
    <property type="match status" value="1"/>
</dbReference>
<dbReference type="Gene3D" id="1.25.40.10">
    <property type="entry name" value="Tetratricopeptide repeat domain"/>
    <property type="match status" value="1"/>
</dbReference>
<dbReference type="Pfam" id="PF13424">
    <property type="entry name" value="TPR_12"/>
    <property type="match status" value="1"/>
</dbReference>
<dbReference type="SUPFAM" id="SSF48452">
    <property type="entry name" value="TPR-like"/>
    <property type="match status" value="1"/>
</dbReference>
<dbReference type="SMART" id="SM00421">
    <property type="entry name" value="HTH_LUXR"/>
    <property type="match status" value="1"/>
</dbReference>
<reference evidence="4" key="1">
    <citation type="submission" date="2016-10" db="EMBL/GenBank/DDBJ databases">
        <authorList>
            <person name="Varghese N."/>
            <person name="Submissions S."/>
        </authorList>
    </citation>
    <scope>NUCLEOTIDE SEQUENCE [LARGE SCALE GENOMIC DNA]</scope>
    <source>
        <strain evidence="4">DSM 44498</strain>
    </source>
</reference>
<keyword evidence="1" id="KW-0802">TPR repeat</keyword>
<dbReference type="InterPro" id="IPR000792">
    <property type="entry name" value="Tscrpt_reg_LuxR_C"/>
</dbReference>
<dbReference type="PANTHER" id="PTHR47691:SF3">
    <property type="entry name" value="HTH-TYPE TRANSCRIPTIONAL REGULATOR RV0890C-RELATED"/>
    <property type="match status" value="1"/>
</dbReference>
<dbReference type="PANTHER" id="PTHR47691">
    <property type="entry name" value="REGULATOR-RELATED"/>
    <property type="match status" value="1"/>
</dbReference>
<sequence length="679" mass="75609">MREQSARPVQDLLVEFLGSKRMLLVLDNCEQLVDAVAKLVEILLRSCPELRILATSREALAIGGEAVLRVPPLTVPESDRPSSSRSMPRSDAVRLFVERAAAAVPGFELNDSNRAAVAEICRKLDGLPLPIELAAARLRAMSPEQILRRLTDRYELLTGGTRSAPTRQQTLRLCIDWSYELCTTPEQLAWERLAIFAGSFELDAAEEICGFDLSPSGVVDVVTSLLDKSILIREESGPVVRFRMLETLRGFGAEKAQESGRYRDLRVRHRDWYRRLAEDANTQWIGDRQLEWFQRIEREQPNLREAMEFCASEDPVIGLTIASALFQFWNSRSLFSEGRYWLDRILDRHSGQPTIERVEALYADSVLAEMQGDLSVAARLVAQALQLAEQTQDSTIDSLAAHAEGLCALFSGDLPKACSRLEASVSAFVDPRDLSLRLEALMSLGIAYEWRGDTDLAISRFEEVHEITRSRGESVLQAYSLWALGVAWWRRGEPRRATEQLERGLRLAQVANDQVGATTCLETLAWIAASDEEPRRAAVLMGAAEVLSRAVGSSSAYLPNLLDYHNDCERRARQALGTKTFEAARHEGNALDLDASVTFALNRQSSDQAGKIPKPSLLTKREHEVAELVARGLTNKAIAAELGISPRTVQGHVEHILTKLGFASRVQIAAWMVEQINEI</sequence>
<name>A0A1H4VJT1_9NOCA</name>
<dbReference type="InterPro" id="IPR019734">
    <property type="entry name" value="TPR_rpt"/>
</dbReference>
<feature type="repeat" description="TPR" evidence="1">
    <location>
        <begin position="438"/>
        <end position="471"/>
    </location>
</feature>
<dbReference type="SUPFAM" id="SSF52540">
    <property type="entry name" value="P-loop containing nucleoside triphosphate hydrolases"/>
    <property type="match status" value="1"/>
</dbReference>
<dbReference type="CDD" id="cd06170">
    <property type="entry name" value="LuxR_C_like"/>
    <property type="match status" value="1"/>
</dbReference>
<keyword evidence="4" id="KW-1185">Reference proteome</keyword>
<dbReference type="Proteomes" id="UP000183561">
    <property type="component" value="Unassembled WGS sequence"/>
</dbReference>